<feature type="region of interest" description="Disordered" evidence="1">
    <location>
        <begin position="1"/>
        <end position="75"/>
    </location>
</feature>
<feature type="region of interest" description="Disordered" evidence="1">
    <location>
        <begin position="282"/>
        <end position="302"/>
    </location>
</feature>
<dbReference type="GO" id="GO:0000725">
    <property type="term" value="P:recombinational repair"/>
    <property type="evidence" value="ECO:0007669"/>
    <property type="project" value="InterPro"/>
</dbReference>
<dbReference type="PANTHER" id="PTHR14523:SF1">
    <property type="entry name" value="HOMOLOGOUS RECOMBINATION OB-FOLD PROTEIN"/>
    <property type="match status" value="1"/>
</dbReference>
<dbReference type="Pfam" id="PF15072">
    <property type="entry name" value="HROB"/>
    <property type="match status" value="1"/>
</dbReference>
<evidence type="ECO:0000313" key="4">
    <source>
        <dbReference type="Proteomes" id="UP000794436"/>
    </source>
</evidence>
<evidence type="ECO:0000313" key="3">
    <source>
        <dbReference type="EMBL" id="TMW62636.1"/>
    </source>
</evidence>
<proteinExistence type="predicted"/>
<feature type="region of interest" description="Disordered" evidence="1">
    <location>
        <begin position="396"/>
        <end position="478"/>
    </location>
</feature>
<feature type="compositionally biased region" description="Basic residues" evidence="1">
    <location>
        <begin position="49"/>
        <end position="64"/>
    </location>
</feature>
<evidence type="ECO:0000256" key="1">
    <source>
        <dbReference type="SAM" id="MobiDB-lite"/>
    </source>
</evidence>
<dbReference type="AlphaFoldDB" id="A0A8K1CH03"/>
<reference evidence="3" key="1">
    <citation type="submission" date="2019-03" db="EMBL/GenBank/DDBJ databases">
        <title>Long read genome sequence of the mycoparasitic Pythium oligandrum ATCC 38472 isolated from sugarbeet rhizosphere.</title>
        <authorList>
            <person name="Gaulin E."/>
        </authorList>
    </citation>
    <scope>NUCLEOTIDE SEQUENCE</scope>
    <source>
        <strain evidence="3">ATCC 38472_TT</strain>
    </source>
</reference>
<evidence type="ECO:0000259" key="2">
    <source>
        <dbReference type="Pfam" id="PF15072"/>
    </source>
</evidence>
<accession>A0A8K1CH03</accession>
<dbReference type="EMBL" id="SPLM01000073">
    <property type="protein sequence ID" value="TMW62636.1"/>
    <property type="molecule type" value="Genomic_DNA"/>
</dbReference>
<name>A0A8K1CH03_PYTOL</name>
<comment type="caution">
    <text evidence="3">The sequence shown here is derived from an EMBL/GenBank/DDBJ whole genome shotgun (WGS) entry which is preliminary data.</text>
</comment>
<feature type="compositionally biased region" description="Low complexity" evidence="1">
    <location>
        <begin position="320"/>
        <end position="333"/>
    </location>
</feature>
<gene>
    <name evidence="3" type="ORF">Poli38472_005254</name>
</gene>
<organism evidence="3 4">
    <name type="scientific">Pythium oligandrum</name>
    <name type="common">Mycoparasitic fungus</name>
    <dbReference type="NCBI Taxonomy" id="41045"/>
    <lineage>
        <taxon>Eukaryota</taxon>
        <taxon>Sar</taxon>
        <taxon>Stramenopiles</taxon>
        <taxon>Oomycota</taxon>
        <taxon>Peronosporomycetes</taxon>
        <taxon>Pythiales</taxon>
        <taxon>Pythiaceae</taxon>
        <taxon>Pythium</taxon>
    </lineage>
</organism>
<feature type="domain" description="Homologous recombination OB-fold protein OB-fold" evidence="2">
    <location>
        <begin position="173"/>
        <end position="260"/>
    </location>
</feature>
<keyword evidence="4" id="KW-1185">Reference proteome</keyword>
<dbReference type="InterPro" id="IPR058570">
    <property type="entry name" value="HROB_OB"/>
</dbReference>
<feature type="compositionally biased region" description="Acidic residues" evidence="1">
    <location>
        <begin position="468"/>
        <end position="478"/>
    </location>
</feature>
<dbReference type="OrthoDB" id="21443at2759"/>
<sequence length="478" mass="52280">MASSDDDDWGLDVAVHDGGGDEADNASVEEEREETSRSVVVEARDKDKKKQKKSATTGKKRGRRADHDDDDFESQPSILKWMRPVPGPLHDVMKQQQAELQQSMDDFGGEMLSGRSNGHAVHISTVFDDGTWVDMCSALGLGTTPGELYGGVKMSSLRHTISHILEDDQSSPKIPRLLALIKSMRYVDEEIVAVLHDPTSEMEAYFHRDLVEQVGPALVVGTAIVLRQVSVFAPTDATIGGTQKRYLNVIPRNVERVFVSSTIAASFGNMVQSFNEAQAKAIEAEKEREAEAPEPEERPEHVFAHVDVRNTTNELSFISQRQVVQRHQPVRPQEGSNASGSADKDGQGSGLGRWQWQQLVQQNSNTTTSANEGEPRRPALGANRFKDLVSQHIIAKRGTGSTQQESRATQQAASSSRRVSFGETNETSSQAPTSSRPSSASTASASSKPARTITSSLLPLSKKAVNFADEDDDDDDDW</sequence>
<dbReference type="InterPro" id="IPR028045">
    <property type="entry name" value="HROB"/>
</dbReference>
<feature type="compositionally biased region" description="Low complexity" evidence="1">
    <location>
        <begin position="427"/>
        <end position="450"/>
    </location>
</feature>
<protein>
    <recommendedName>
        <fullName evidence="2">Homologous recombination OB-fold protein OB-fold domain-containing protein</fullName>
    </recommendedName>
</protein>
<feature type="compositionally biased region" description="Low complexity" evidence="1">
    <location>
        <begin position="401"/>
        <end position="418"/>
    </location>
</feature>
<feature type="compositionally biased region" description="Acidic residues" evidence="1">
    <location>
        <begin position="1"/>
        <end position="10"/>
    </location>
</feature>
<feature type="compositionally biased region" description="Acidic residues" evidence="1">
    <location>
        <begin position="20"/>
        <end position="33"/>
    </location>
</feature>
<dbReference type="PANTHER" id="PTHR14523">
    <property type="entry name" value="UNCHARACTERIZED PROTEIN C17ORF53 HOMOLOG"/>
    <property type="match status" value="1"/>
</dbReference>
<dbReference type="Proteomes" id="UP000794436">
    <property type="component" value="Unassembled WGS sequence"/>
</dbReference>
<feature type="region of interest" description="Disordered" evidence="1">
    <location>
        <begin position="320"/>
        <end position="350"/>
    </location>
</feature>